<dbReference type="eggNOG" id="COG0726">
    <property type="taxonomic scope" value="Bacteria"/>
</dbReference>
<dbReference type="InterPro" id="IPR011330">
    <property type="entry name" value="Glyco_hydro/deAcase_b/a-brl"/>
</dbReference>
<dbReference type="InterPro" id="IPR051398">
    <property type="entry name" value="Polysacch_Deacetylase"/>
</dbReference>
<keyword evidence="2 4" id="KW-0732">Signal</keyword>
<evidence type="ECO:0000256" key="2">
    <source>
        <dbReference type="ARBA" id="ARBA00022729"/>
    </source>
</evidence>
<feature type="region of interest" description="Disordered" evidence="3">
    <location>
        <begin position="29"/>
        <end position="55"/>
    </location>
</feature>
<dbReference type="PANTHER" id="PTHR34216">
    <property type="match status" value="1"/>
</dbReference>
<evidence type="ECO:0000256" key="3">
    <source>
        <dbReference type="SAM" id="MobiDB-lite"/>
    </source>
</evidence>
<dbReference type="PANTHER" id="PTHR34216:SF3">
    <property type="entry name" value="POLY-BETA-1,6-N-ACETYL-D-GLUCOSAMINE N-DEACETYLASE"/>
    <property type="match status" value="1"/>
</dbReference>
<gene>
    <name evidence="6" type="ORF">CLIT_23c04760</name>
</gene>
<name>A0A069RBR7_PEPLI</name>
<dbReference type="GO" id="GO:0005975">
    <property type="term" value="P:carbohydrate metabolic process"/>
    <property type="evidence" value="ECO:0007669"/>
    <property type="project" value="InterPro"/>
</dbReference>
<dbReference type="SUPFAM" id="SSF88713">
    <property type="entry name" value="Glycoside hydrolase/deacetylase"/>
    <property type="match status" value="1"/>
</dbReference>
<dbReference type="PROSITE" id="PS51257">
    <property type="entry name" value="PROKAR_LIPOPROTEIN"/>
    <property type="match status" value="1"/>
</dbReference>
<dbReference type="GO" id="GO:0005576">
    <property type="term" value="C:extracellular region"/>
    <property type="evidence" value="ECO:0007669"/>
    <property type="project" value="UniProtKB-SubCell"/>
</dbReference>
<evidence type="ECO:0000313" key="6">
    <source>
        <dbReference type="EMBL" id="KDR94203.1"/>
    </source>
</evidence>
<reference evidence="6 7" key="1">
    <citation type="submission" date="2014-03" db="EMBL/GenBank/DDBJ databases">
        <title>Genome sequence of Clostridium litorale W6, DSM 5388.</title>
        <authorList>
            <person name="Poehlein A."/>
            <person name="Jagirdar A."/>
            <person name="Khonsari B."/>
            <person name="Chibani C.M."/>
            <person name="Gutierrez Gutierrez D.A."/>
            <person name="Davydova E."/>
            <person name="Alghaithi H.S."/>
            <person name="Nair K.P."/>
            <person name="Dhamotharan K."/>
            <person name="Chandran L."/>
            <person name="G W."/>
            <person name="Daniel R."/>
        </authorList>
    </citation>
    <scope>NUCLEOTIDE SEQUENCE [LARGE SCALE GENOMIC DNA]</scope>
    <source>
        <strain evidence="6 7">W6</strain>
    </source>
</reference>
<dbReference type="Pfam" id="PF01522">
    <property type="entry name" value="Polysacc_deac_1"/>
    <property type="match status" value="1"/>
</dbReference>
<feature type="signal peptide" evidence="4">
    <location>
        <begin position="1"/>
        <end position="22"/>
    </location>
</feature>
<accession>A0A069RBR7</accession>
<dbReference type="Gene3D" id="3.20.20.370">
    <property type="entry name" value="Glycoside hydrolase/deacetylase"/>
    <property type="match status" value="1"/>
</dbReference>
<dbReference type="EMBL" id="JJMM01000026">
    <property type="protein sequence ID" value="KDR94203.1"/>
    <property type="molecule type" value="Genomic_DNA"/>
</dbReference>
<dbReference type="OrthoDB" id="9778320at2"/>
<dbReference type="GO" id="GO:0016810">
    <property type="term" value="F:hydrolase activity, acting on carbon-nitrogen (but not peptide) bonds"/>
    <property type="evidence" value="ECO:0007669"/>
    <property type="project" value="InterPro"/>
</dbReference>
<dbReference type="AlphaFoldDB" id="A0A069RBR7"/>
<dbReference type="RefSeq" id="WP_052636438.1">
    <property type="nucleotide sequence ID" value="NZ_FSRH01000003.1"/>
</dbReference>
<dbReference type="STRING" id="1121324.CLIT_23c04760"/>
<dbReference type="Proteomes" id="UP000027946">
    <property type="component" value="Unassembled WGS sequence"/>
</dbReference>
<feature type="compositionally biased region" description="Basic and acidic residues" evidence="3">
    <location>
        <begin position="39"/>
        <end position="52"/>
    </location>
</feature>
<organism evidence="6 7">
    <name type="scientific">Peptoclostridium litorale DSM 5388</name>
    <dbReference type="NCBI Taxonomy" id="1121324"/>
    <lineage>
        <taxon>Bacteria</taxon>
        <taxon>Bacillati</taxon>
        <taxon>Bacillota</taxon>
        <taxon>Clostridia</taxon>
        <taxon>Peptostreptococcales</taxon>
        <taxon>Peptoclostridiaceae</taxon>
        <taxon>Peptoclostridium</taxon>
    </lineage>
</organism>
<sequence length="356" mass="39766">MKRYLSLAVAVGMLSFTGCSNIQDNANADESSQIVQHQPAEKDATSEKDQAKRLSGSELQELSVNELGEVMVLMYHSIGYPETTWTRTPENFEMDLEELYSRGFRAISLTDYASGNIAVKAGFTPVVITFDDGNENNFKYIGGEDGNLVIDPACAVGIMENFKKKHPDFNATATFFVNANPFRNEAQAKDKISFLIQNNYDIGNHTFGHADLSKTDSEETKKQLANIVKLVNSYAPEYEVSTLALPFGGLPDEDNRAAVYSGTYEGVSYENKCVLRVGWDPYKSPFHKQFDALNVHRVRASETNVDNVGLYDWLKRYDEGKKTRFISDGDPSTIAIPEGFAEVLREDISDMEVITY</sequence>
<dbReference type="InterPro" id="IPR002509">
    <property type="entry name" value="NODB_dom"/>
</dbReference>
<dbReference type="CDD" id="cd10972">
    <property type="entry name" value="CE4_DAC_u3_5s"/>
    <property type="match status" value="1"/>
</dbReference>
<feature type="domain" description="NodB homology" evidence="5">
    <location>
        <begin position="125"/>
        <end position="254"/>
    </location>
</feature>
<comment type="subcellular location">
    <subcellularLocation>
        <location evidence="1">Secreted</location>
    </subcellularLocation>
</comment>
<proteinExistence type="predicted"/>
<keyword evidence="7" id="KW-1185">Reference proteome</keyword>
<evidence type="ECO:0000313" key="7">
    <source>
        <dbReference type="Proteomes" id="UP000027946"/>
    </source>
</evidence>
<comment type="caution">
    <text evidence="6">The sequence shown here is derived from an EMBL/GenBank/DDBJ whole genome shotgun (WGS) entry which is preliminary data.</text>
</comment>
<evidence type="ECO:0000256" key="4">
    <source>
        <dbReference type="SAM" id="SignalP"/>
    </source>
</evidence>
<feature type="chain" id="PRO_5038508640" evidence="4">
    <location>
        <begin position="23"/>
        <end position="356"/>
    </location>
</feature>
<evidence type="ECO:0000259" key="5">
    <source>
        <dbReference type="Pfam" id="PF01522"/>
    </source>
</evidence>
<evidence type="ECO:0000256" key="1">
    <source>
        <dbReference type="ARBA" id="ARBA00004613"/>
    </source>
</evidence>
<protein>
    <submittedName>
        <fullName evidence="6">Polysaccharide deacetylase</fullName>
    </submittedName>
</protein>